<keyword evidence="2" id="KW-0808">Transferase</keyword>
<dbReference type="RefSeq" id="WP_178045279.1">
    <property type="nucleotide sequence ID" value="NZ_JAJEPR010000020.1"/>
</dbReference>
<keyword evidence="2" id="KW-0489">Methyltransferase</keyword>
<dbReference type="InterPro" id="IPR013216">
    <property type="entry name" value="Methyltransf_11"/>
</dbReference>
<accession>A0AAE3J746</accession>
<reference evidence="2 3" key="1">
    <citation type="submission" date="2021-10" db="EMBL/GenBank/DDBJ databases">
        <title>Anaerobic single-cell dispensing facilitates the cultivation of human gut bacteria.</title>
        <authorList>
            <person name="Afrizal A."/>
        </authorList>
    </citation>
    <scope>NUCLEOTIDE SEQUENCE [LARGE SCALE GENOMIC DNA]</scope>
    <source>
        <strain evidence="2 3">CLA-AA-H277</strain>
    </source>
</reference>
<sequence>MSELLEDIRKYWTKRAKGYSEYNQGELSGEQREKWRQAILAELPDKPLTEIHLLDVGTGPGFFAIILAEAGIQVTAVDYTEEMLKEAKANAGELSEKIHFQQMDAQNLEFPDGTFDAVITRNVTWNLEHPVRAYQEWYRVLKKDGVLLNFDANWYRYLCDEELRKGYEEDRKKTKEQQVEDYYEGTDIAEMERIAAAVPLTEILRPAWDLHVMEEIGFQDCRSDETVNERILSRADQINGESTPMFLVTGRK</sequence>
<name>A0AAE3J746_9FIRM</name>
<proteinExistence type="predicted"/>
<evidence type="ECO:0000313" key="2">
    <source>
        <dbReference type="EMBL" id="MCC2190436.1"/>
    </source>
</evidence>
<organism evidence="2 3">
    <name type="scientific">Fusicatenibacter faecihominis</name>
    <dbReference type="NCBI Taxonomy" id="2881276"/>
    <lineage>
        <taxon>Bacteria</taxon>
        <taxon>Bacillati</taxon>
        <taxon>Bacillota</taxon>
        <taxon>Clostridia</taxon>
        <taxon>Lachnospirales</taxon>
        <taxon>Lachnospiraceae</taxon>
        <taxon>Fusicatenibacter</taxon>
    </lineage>
</organism>
<evidence type="ECO:0000259" key="1">
    <source>
        <dbReference type="Pfam" id="PF08241"/>
    </source>
</evidence>
<dbReference type="InterPro" id="IPR029063">
    <property type="entry name" value="SAM-dependent_MTases_sf"/>
</dbReference>
<dbReference type="PANTHER" id="PTHR43591:SF24">
    <property type="entry name" value="2-METHOXY-6-POLYPRENYL-1,4-BENZOQUINOL METHYLASE, MITOCHONDRIAL"/>
    <property type="match status" value="1"/>
</dbReference>
<dbReference type="Pfam" id="PF08241">
    <property type="entry name" value="Methyltransf_11"/>
    <property type="match status" value="1"/>
</dbReference>
<dbReference type="PANTHER" id="PTHR43591">
    <property type="entry name" value="METHYLTRANSFERASE"/>
    <property type="match status" value="1"/>
</dbReference>
<dbReference type="GO" id="GO:0008757">
    <property type="term" value="F:S-adenosylmethionine-dependent methyltransferase activity"/>
    <property type="evidence" value="ECO:0007669"/>
    <property type="project" value="InterPro"/>
</dbReference>
<dbReference type="CDD" id="cd02440">
    <property type="entry name" value="AdoMet_MTases"/>
    <property type="match status" value="1"/>
</dbReference>
<gene>
    <name evidence="2" type="ORF">LKD71_11565</name>
</gene>
<protein>
    <submittedName>
        <fullName evidence="2">Methyltransferase domain-containing protein</fullName>
    </submittedName>
</protein>
<dbReference type="GO" id="GO:0032259">
    <property type="term" value="P:methylation"/>
    <property type="evidence" value="ECO:0007669"/>
    <property type="project" value="UniProtKB-KW"/>
</dbReference>
<dbReference type="Proteomes" id="UP001197875">
    <property type="component" value="Unassembled WGS sequence"/>
</dbReference>
<evidence type="ECO:0000313" key="3">
    <source>
        <dbReference type="Proteomes" id="UP001197875"/>
    </source>
</evidence>
<dbReference type="SUPFAM" id="SSF53335">
    <property type="entry name" value="S-adenosyl-L-methionine-dependent methyltransferases"/>
    <property type="match status" value="1"/>
</dbReference>
<dbReference type="EMBL" id="JAJEPR010000020">
    <property type="protein sequence ID" value="MCC2190436.1"/>
    <property type="molecule type" value="Genomic_DNA"/>
</dbReference>
<dbReference type="Gene3D" id="3.40.50.150">
    <property type="entry name" value="Vaccinia Virus protein VP39"/>
    <property type="match status" value="1"/>
</dbReference>
<feature type="domain" description="Methyltransferase type 11" evidence="1">
    <location>
        <begin position="54"/>
        <end position="148"/>
    </location>
</feature>
<dbReference type="AlphaFoldDB" id="A0AAE3J746"/>
<comment type="caution">
    <text evidence="2">The sequence shown here is derived from an EMBL/GenBank/DDBJ whole genome shotgun (WGS) entry which is preliminary data.</text>
</comment>
<keyword evidence="3" id="KW-1185">Reference proteome</keyword>